<dbReference type="SUPFAM" id="SSF52540">
    <property type="entry name" value="P-loop containing nucleoside triphosphate hydrolases"/>
    <property type="match status" value="1"/>
</dbReference>
<keyword evidence="2" id="KW-1185">Reference proteome</keyword>
<name>A0A1G6M404_9ACTN</name>
<accession>A0A1G6M404</accession>
<evidence type="ECO:0008006" key="3">
    <source>
        <dbReference type="Google" id="ProtNLM"/>
    </source>
</evidence>
<evidence type="ECO:0000313" key="2">
    <source>
        <dbReference type="Proteomes" id="UP000199034"/>
    </source>
</evidence>
<dbReference type="AlphaFoldDB" id="A0A1G6M404"/>
<gene>
    <name evidence="1" type="ORF">SAMN05421872_102432</name>
</gene>
<dbReference type="InterPro" id="IPR027417">
    <property type="entry name" value="P-loop_NTPase"/>
</dbReference>
<protein>
    <recommendedName>
        <fullName evidence="3">Sulfotransferase family protein</fullName>
    </recommendedName>
</protein>
<dbReference type="RefSeq" id="WP_090851952.1">
    <property type="nucleotide sequence ID" value="NZ_FMZM01000002.1"/>
</dbReference>
<sequence length="363" mass="40941">MADVVYLHLGLPKTGTTYLQDRLALNRATLARHGVRYPVGPHDDMFRPALDLVERRWAGVGNDVGGEWDALVRRVRRAKGTVVVSHEILAGADRDQVERAVTSLAPAELHLVLTARDIARQVPAEWQERLKHQDVSSYRRFARRVRKNPRSDTAKSFWRVQDLTRVLERWSRQLTPDRVHVVTVPPPGGAPSELWHRFCRAIAVDPAWAPLDSVRRNPSIGAAESVMLRRLNTRLRAEGLGYDGYAELVRQLIVHDTLAVAENPRKVTLPPDAYDWADEVADRWHDWLVGSGVDVVGDLVDLRPVRPDPDAPWHDPDRPGQRAVAHATMDALVAVIMEADRRPGPDDQLVARVGKVARRLRDR</sequence>
<dbReference type="Proteomes" id="UP000199034">
    <property type="component" value="Unassembled WGS sequence"/>
</dbReference>
<proteinExistence type="predicted"/>
<evidence type="ECO:0000313" key="1">
    <source>
        <dbReference type="EMBL" id="SDC49696.1"/>
    </source>
</evidence>
<reference evidence="1 2" key="1">
    <citation type="submission" date="2016-10" db="EMBL/GenBank/DDBJ databases">
        <authorList>
            <person name="de Groot N.N."/>
        </authorList>
    </citation>
    <scope>NUCLEOTIDE SEQUENCE [LARGE SCALE GENOMIC DNA]</scope>
    <source>
        <strain evidence="1 2">CGMCC 4.6858</strain>
    </source>
</reference>
<dbReference type="STRING" id="1045774.SAMN05421872_102432"/>
<organism evidence="1 2">
    <name type="scientific">Nocardioides lianchengensis</name>
    <dbReference type="NCBI Taxonomy" id="1045774"/>
    <lineage>
        <taxon>Bacteria</taxon>
        <taxon>Bacillati</taxon>
        <taxon>Actinomycetota</taxon>
        <taxon>Actinomycetes</taxon>
        <taxon>Propionibacteriales</taxon>
        <taxon>Nocardioidaceae</taxon>
        <taxon>Nocardioides</taxon>
    </lineage>
</organism>
<dbReference type="OrthoDB" id="5144031at2"/>
<dbReference type="EMBL" id="FMZM01000002">
    <property type="protein sequence ID" value="SDC49696.1"/>
    <property type="molecule type" value="Genomic_DNA"/>
</dbReference>